<protein>
    <recommendedName>
        <fullName evidence="3">Two component regulator propeller domain protein</fullName>
    </recommendedName>
</protein>
<dbReference type="InterPro" id="IPR011047">
    <property type="entry name" value="Quinoprotein_ADH-like_sf"/>
</dbReference>
<evidence type="ECO:0000313" key="1">
    <source>
        <dbReference type="EMBL" id="CCH53876.1"/>
    </source>
</evidence>
<organism evidence="1 2">
    <name type="scientific">Fibrisoma limi BUZ 3</name>
    <dbReference type="NCBI Taxonomy" id="1185876"/>
    <lineage>
        <taxon>Bacteria</taxon>
        <taxon>Pseudomonadati</taxon>
        <taxon>Bacteroidota</taxon>
        <taxon>Cytophagia</taxon>
        <taxon>Cytophagales</taxon>
        <taxon>Spirosomataceae</taxon>
        <taxon>Fibrisoma</taxon>
    </lineage>
</organism>
<dbReference type="AlphaFoldDB" id="I2GJ01"/>
<comment type="caution">
    <text evidence="1">The sequence shown here is derived from an EMBL/GenBank/DDBJ whole genome shotgun (WGS) entry which is preliminary data.</text>
</comment>
<reference evidence="1 2" key="1">
    <citation type="journal article" date="2012" name="J. Bacteriol.">
        <title>Genome Sequence of the Filamentous Bacterium Fibrisoma limi BUZ 3T.</title>
        <authorList>
            <person name="Filippini M."/>
            <person name="Qi W."/>
            <person name="Jaenicke S."/>
            <person name="Goesmann A."/>
            <person name="Smits T.H."/>
            <person name="Bagheri H.C."/>
        </authorList>
    </citation>
    <scope>NUCLEOTIDE SEQUENCE [LARGE SCALE GENOMIC DNA]</scope>
    <source>
        <strain evidence="2">BUZ 3T</strain>
    </source>
</reference>
<proteinExistence type="predicted"/>
<gene>
    <name evidence="1" type="ORF">BN8_03008</name>
</gene>
<accession>I2GJ01</accession>
<dbReference type="eggNOG" id="ENOG5032Z5U">
    <property type="taxonomic scope" value="Bacteria"/>
</dbReference>
<evidence type="ECO:0008006" key="3">
    <source>
        <dbReference type="Google" id="ProtNLM"/>
    </source>
</evidence>
<dbReference type="InterPro" id="IPR015943">
    <property type="entry name" value="WD40/YVTN_repeat-like_dom_sf"/>
</dbReference>
<dbReference type="Proteomes" id="UP000009309">
    <property type="component" value="Unassembled WGS sequence"/>
</dbReference>
<keyword evidence="2" id="KW-1185">Reference proteome</keyword>
<sequence length="391" mass="44467">MTAVFFCRFHVGRHAISYINASSSQRTFSMKRFLTAQCQLLVFLVVCLAVHTSFGQSTSTIKDFCIDKNRIWILTSNGSIQQLDPKTRQTLAEEIIDEQESALQSLTLDQAGALIVTDDQQRIRRYNPAKKNWQLVATSPHKLFGVTFNRQNRCFLLTNKGIVDPNTQTTFFPDTSFYLNHQIRYKNGWFEKPTFFMDRRDNLWVGFAYGEWGGDLFIFDTKQLKFIRPQLADFKIELNCIQSICEDDTSVFVSAGMSHFTARGGLLQFNKVDGGILLKSDSYWKKISSNRSQLTNGEYIGPVAINPTNNHLYFYSQNGIFQGDLTKDLSTIENWQNLVKPTLTWTAGQKNAVGPAMNVLKMQFTNSGTLVFLTEHDGIGLYDKAGLTLVR</sequence>
<dbReference type="Gene3D" id="2.130.10.10">
    <property type="entry name" value="YVTN repeat-like/Quinoprotein amine dehydrogenase"/>
    <property type="match status" value="2"/>
</dbReference>
<dbReference type="EMBL" id="CAIT01000006">
    <property type="protein sequence ID" value="CCH53876.1"/>
    <property type="molecule type" value="Genomic_DNA"/>
</dbReference>
<dbReference type="STRING" id="1185876.BN8_03008"/>
<name>I2GJ01_9BACT</name>
<dbReference type="SUPFAM" id="SSF50998">
    <property type="entry name" value="Quinoprotein alcohol dehydrogenase-like"/>
    <property type="match status" value="1"/>
</dbReference>
<evidence type="ECO:0000313" key="2">
    <source>
        <dbReference type="Proteomes" id="UP000009309"/>
    </source>
</evidence>